<dbReference type="AlphaFoldDB" id="A0AAE4Z939"/>
<comment type="caution">
    <text evidence="2">The sequence shown here is derived from an EMBL/GenBank/DDBJ whole genome shotgun (WGS) entry which is preliminary data.</text>
</comment>
<reference evidence="2 3" key="1">
    <citation type="submission" date="2020-01" db="EMBL/GenBank/DDBJ databases">
        <title>Genomes assembled from Gulf of Kutch pelagic sediment metagenomes.</title>
        <authorList>
            <person name="Chandrashekar M."/>
            <person name="Mahajan M.S."/>
            <person name="Dave K.J."/>
            <person name="Vatsa P."/>
            <person name="Nathani N.M."/>
        </authorList>
    </citation>
    <scope>NUCLEOTIDE SEQUENCE [LARGE SCALE GENOMIC DNA]</scope>
    <source>
        <strain evidence="2">KS3-K002</strain>
    </source>
</reference>
<feature type="compositionally biased region" description="Low complexity" evidence="1">
    <location>
        <begin position="39"/>
        <end position="75"/>
    </location>
</feature>
<accession>A0AAE4Z939</accession>
<name>A0AAE4Z939_9BACT</name>
<feature type="region of interest" description="Disordered" evidence="1">
    <location>
        <begin position="21"/>
        <end position="75"/>
    </location>
</feature>
<organism evidence="2 3">
    <name type="scientific">Candidatus Kutchimonas denitrificans</name>
    <dbReference type="NCBI Taxonomy" id="3056748"/>
    <lineage>
        <taxon>Bacteria</taxon>
        <taxon>Pseudomonadati</taxon>
        <taxon>Gemmatimonadota</taxon>
        <taxon>Gemmatimonadia</taxon>
        <taxon>Candidatus Palauibacterales</taxon>
        <taxon>Candidatus Palauibacteraceae</taxon>
        <taxon>Candidatus Kutchimonas</taxon>
    </lineage>
</organism>
<gene>
    <name evidence="2" type="ORF">GWO12_06445</name>
</gene>
<evidence type="ECO:0000313" key="2">
    <source>
        <dbReference type="EMBL" id="NIR74737.1"/>
    </source>
</evidence>
<dbReference type="EMBL" id="JAACAK010000047">
    <property type="protein sequence ID" value="NIR74737.1"/>
    <property type="molecule type" value="Genomic_DNA"/>
</dbReference>
<proteinExistence type="predicted"/>
<feature type="compositionally biased region" description="Acidic residues" evidence="1">
    <location>
        <begin position="22"/>
        <end position="38"/>
    </location>
</feature>
<evidence type="ECO:0000313" key="3">
    <source>
        <dbReference type="Proteomes" id="UP000702544"/>
    </source>
</evidence>
<sequence length="145" mass="14898">MNRETILGLALAVTIAACGSEPGEDDSAAADAVAESEDAAQTGSAGTDIADTAAAAGQPAAETGTAPAGVAPALPGDRKARLRNWVLLEFVEPVQEADLQWLRESGFVVDTVMGEKLVRGWLKMPAGGEIISTDPRIARVSAQAR</sequence>
<dbReference type="Proteomes" id="UP000702544">
    <property type="component" value="Unassembled WGS sequence"/>
</dbReference>
<evidence type="ECO:0000256" key="1">
    <source>
        <dbReference type="SAM" id="MobiDB-lite"/>
    </source>
</evidence>
<dbReference type="PROSITE" id="PS51257">
    <property type="entry name" value="PROKAR_LIPOPROTEIN"/>
    <property type="match status" value="1"/>
</dbReference>
<protein>
    <submittedName>
        <fullName evidence="2">Uncharacterized protein</fullName>
    </submittedName>
</protein>